<evidence type="ECO:0000256" key="1">
    <source>
        <dbReference type="ARBA" id="ARBA00022598"/>
    </source>
</evidence>
<dbReference type="InterPro" id="IPR011761">
    <property type="entry name" value="ATP-grasp"/>
</dbReference>
<proteinExistence type="predicted"/>
<evidence type="ECO:0000313" key="7">
    <source>
        <dbReference type="Proteomes" id="UP000194265"/>
    </source>
</evidence>
<dbReference type="PROSITE" id="PS50975">
    <property type="entry name" value="ATP_GRASP"/>
    <property type="match status" value="1"/>
</dbReference>
<feature type="domain" description="ATP-grasp" evidence="5">
    <location>
        <begin position="112"/>
        <end position="302"/>
    </location>
</feature>
<reference evidence="6 7" key="1">
    <citation type="journal article" date="2017" name="Genome Biol. Evol.">
        <title>Comparative Genomic Analysis Identifies a Campylobacter Clade Deficient in Selenium Metabolism.</title>
        <authorList>
            <person name="Miller W.G."/>
            <person name="Yee E."/>
            <person name="Lopes B.S."/>
            <person name="Chapman M.H."/>
            <person name="Huynh S."/>
            <person name="Bono J.L."/>
            <person name="Parker C.T."/>
            <person name="Strachan N.J.C."/>
            <person name="Forbes K.J."/>
        </authorList>
    </citation>
    <scope>NUCLEOTIDE SEQUENCE [LARGE SCALE GENOMIC DNA]</scope>
    <source>
        <strain evidence="6 7">RM8964</strain>
    </source>
</reference>
<protein>
    <submittedName>
        <fullName evidence="6">ATP-grasp domain-containing protein</fullName>
    </submittedName>
</protein>
<name>A0A1X9T0H7_9BACT</name>
<evidence type="ECO:0000313" key="6">
    <source>
        <dbReference type="EMBL" id="ARR02044.1"/>
    </source>
</evidence>
<dbReference type="STRING" id="1660074.CVIC8964_0628"/>
<evidence type="ECO:0000259" key="5">
    <source>
        <dbReference type="PROSITE" id="PS50975"/>
    </source>
</evidence>
<dbReference type="Gene3D" id="3.30.470.20">
    <property type="entry name" value="ATP-grasp fold, B domain"/>
    <property type="match status" value="1"/>
</dbReference>
<organism evidence="6 7">
    <name type="scientific">Campylobacter vicugnae</name>
    <dbReference type="NCBI Taxonomy" id="1660076"/>
    <lineage>
        <taxon>Bacteria</taxon>
        <taxon>Pseudomonadati</taxon>
        <taxon>Campylobacterota</taxon>
        <taxon>Epsilonproteobacteria</taxon>
        <taxon>Campylobacterales</taxon>
        <taxon>Campylobacteraceae</taxon>
        <taxon>Campylobacter</taxon>
    </lineage>
</organism>
<dbReference type="Proteomes" id="UP000194265">
    <property type="component" value="Chromosome"/>
</dbReference>
<sequence>MNQNKIALIIGANSESIIAIKHAKALGLKVIAFDANPKAPGLKEADISYNIDIINPSNIIQTLSKENITPDIILPVPIGRYLITIGALNDYYNLNGFSYKMADICTDKLKFASALVDNGGGCKHIKNLRDSNSLLFRLDLDLNQFKFPLIIKPRFGSGSRDVLVLTTADELKEIYKNDKFTKEDFLIEEFINGIEYGLDAVVIDGKFHHILIREKQITSLPYRQAIANISIDEIPAISIYMQKIINRLQIDNYLLNADLIITQDGRSFIIELATRPSGHYLSKFIEITTGINPTKEWINKSLNLPYNFKPKFRKNTIMRYFDFEGDWIAADFDLLKDSLGIIDYRCEINSTLPKVIDGSTIMDRGYAIIEANSKEECIKNANKLISNFKRIKR</sequence>
<dbReference type="RefSeq" id="WP_192940510.1">
    <property type="nucleotide sequence ID" value="NZ_CP018791.1"/>
</dbReference>
<dbReference type="PANTHER" id="PTHR43585:SF2">
    <property type="entry name" value="ATP-GRASP ENZYME FSQD"/>
    <property type="match status" value="1"/>
</dbReference>
<evidence type="ECO:0000256" key="4">
    <source>
        <dbReference type="PROSITE-ProRule" id="PRU00409"/>
    </source>
</evidence>
<dbReference type="GO" id="GO:0016874">
    <property type="term" value="F:ligase activity"/>
    <property type="evidence" value="ECO:0007669"/>
    <property type="project" value="UniProtKB-KW"/>
</dbReference>
<dbReference type="AlphaFoldDB" id="A0A1X9T0H7"/>
<dbReference type="InterPro" id="IPR052032">
    <property type="entry name" value="ATP-dep_AA_Ligase"/>
</dbReference>
<accession>A0A1X9T0H7</accession>
<dbReference type="Pfam" id="PF13535">
    <property type="entry name" value="ATP-grasp_4"/>
    <property type="match status" value="1"/>
</dbReference>
<keyword evidence="2 4" id="KW-0547">Nucleotide-binding</keyword>
<keyword evidence="1" id="KW-0436">Ligase</keyword>
<dbReference type="Gene3D" id="3.40.50.20">
    <property type="match status" value="1"/>
</dbReference>
<evidence type="ECO:0000256" key="2">
    <source>
        <dbReference type="ARBA" id="ARBA00022741"/>
    </source>
</evidence>
<dbReference type="GO" id="GO:0005524">
    <property type="term" value="F:ATP binding"/>
    <property type="evidence" value="ECO:0007669"/>
    <property type="project" value="UniProtKB-UniRule"/>
</dbReference>
<dbReference type="GO" id="GO:0046872">
    <property type="term" value="F:metal ion binding"/>
    <property type="evidence" value="ECO:0007669"/>
    <property type="project" value="InterPro"/>
</dbReference>
<gene>
    <name evidence="6" type="ORF">CVIC8964_0628</name>
</gene>
<evidence type="ECO:0000256" key="3">
    <source>
        <dbReference type="ARBA" id="ARBA00022840"/>
    </source>
</evidence>
<keyword evidence="3 4" id="KW-0067">ATP-binding</keyword>
<dbReference type="PANTHER" id="PTHR43585">
    <property type="entry name" value="FUMIPYRROLE BIOSYNTHESIS PROTEIN C"/>
    <property type="match status" value="1"/>
</dbReference>
<dbReference type="EMBL" id="CP018791">
    <property type="protein sequence ID" value="ARR02044.1"/>
    <property type="molecule type" value="Genomic_DNA"/>
</dbReference>
<dbReference type="SUPFAM" id="SSF56059">
    <property type="entry name" value="Glutathione synthetase ATP-binding domain-like"/>
    <property type="match status" value="1"/>
</dbReference>